<keyword evidence="4" id="KW-0732">Signal</keyword>
<dbReference type="RefSeq" id="WP_208811523.1">
    <property type="nucleotide sequence ID" value="NZ_WVUH01000022.1"/>
</dbReference>
<sequence length="269" mass="28662">MTPRAAFAACTALLMLATAGCADQDRPARPAAGGTDPTASAPATVPPSVAPTRRPAPTPTVRPTTSRRPAPTALPPGLRRTTGVRGVALTFDDGPHPQWTPKVLDQLRAAGVKATFCVVGSKVRQHPALVVRIVREGHQLCNHSWQHDVDLGTRPEAQIRADLARTNQAIRAAVPGARIPYYRQPGGRWTPEVVAAAKGLGMQSLHWTVDPQDWAKPTASVISKRVTDRVRPGSIVLLHDGGGDRSATLRACPGLIASIKQRYGVTRLK</sequence>
<evidence type="ECO:0000256" key="2">
    <source>
        <dbReference type="ARBA" id="ARBA00022801"/>
    </source>
</evidence>
<dbReference type="CDD" id="cd10917">
    <property type="entry name" value="CE4_NodB_like_6s_7s"/>
    <property type="match status" value="1"/>
</dbReference>
<feature type="compositionally biased region" description="Low complexity" evidence="3">
    <location>
        <begin position="61"/>
        <end position="71"/>
    </location>
</feature>
<evidence type="ECO:0000256" key="3">
    <source>
        <dbReference type="SAM" id="MobiDB-lite"/>
    </source>
</evidence>
<feature type="region of interest" description="Disordered" evidence="3">
    <location>
        <begin position="27"/>
        <end position="82"/>
    </location>
</feature>
<keyword evidence="1" id="KW-0479">Metal-binding</keyword>
<evidence type="ECO:0000313" key="6">
    <source>
        <dbReference type="EMBL" id="MBO4205339.1"/>
    </source>
</evidence>
<dbReference type="EMBL" id="WVUH01000022">
    <property type="protein sequence ID" value="MBO4205339.1"/>
    <property type="molecule type" value="Genomic_DNA"/>
</dbReference>
<feature type="domain" description="NodB homology" evidence="5">
    <location>
        <begin position="85"/>
        <end position="268"/>
    </location>
</feature>
<gene>
    <name evidence="6" type="ORF">GSF22_04840</name>
</gene>
<comment type="caution">
    <text evidence="6">The sequence shown here is derived from an EMBL/GenBank/DDBJ whole genome shotgun (WGS) entry which is preliminary data.</text>
</comment>
<evidence type="ECO:0000256" key="1">
    <source>
        <dbReference type="ARBA" id="ARBA00022723"/>
    </source>
</evidence>
<dbReference type="PANTHER" id="PTHR10587">
    <property type="entry name" value="GLYCOSYL TRANSFERASE-RELATED"/>
    <property type="match status" value="1"/>
</dbReference>
<protein>
    <submittedName>
        <fullName evidence="6">Polysaccharide deacetylase family protein</fullName>
    </submittedName>
</protein>
<organism evidence="6 7">
    <name type="scientific">Micromonospora echinofusca</name>
    <dbReference type="NCBI Taxonomy" id="47858"/>
    <lineage>
        <taxon>Bacteria</taxon>
        <taxon>Bacillati</taxon>
        <taxon>Actinomycetota</taxon>
        <taxon>Actinomycetes</taxon>
        <taxon>Micromonosporales</taxon>
        <taxon>Micromonosporaceae</taxon>
        <taxon>Micromonospora</taxon>
    </lineage>
</organism>
<dbReference type="InterPro" id="IPR011330">
    <property type="entry name" value="Glyco_hydro/deAcase_b/a-brl"/>
</dbReference>
<dbReference type="InterPro" id="IPR050248">
    <property type="entry name" value="Polysacc_deacetylase_ArnD"/>
</dbReference>
<evidence type="ECO:0000259" key="5">
    <source>
        <dbReference type="PROSITE" id="PS51677"/>
    </source>
</evidence>
<keyword evidence="2" id="KW-0378">Hydrolase</keyword>
<reference evidence="6 7" key="1">
    <citation type="submission" date="2019-12" db="EMBL/GenBank/DDBJ databases">
        <title>Whole genome sequencing of endophytic Actinobacterium Micromonospora sp. MPMI6T.</title>
        <authorList>
            <person name="Evv R."/>
            <person name="Podile A.R."/>
        </authorList>
    </citation>
    <scope>NUCLEOTIDE SEQUENCE [LARGE SCALE GENOMIC DNA]</scope>
    <source>
        <strain evidence="6 7">MPMI6</strain>
    </source>
</reference>
<feature type="signal peptide" evidence="4">
    <location>
        <begin position="1"/>
        <end position="22"/>
    </location>
</feature>
<feature type="compositionally biased region" description="Pro residues" evidence="3">
    <location>
        <begin position="44"/>
        <end position="60"/>
    </location>
</feature>
<dbReference type="Gene3D" id="3.20.20.370">
    <property type="entry name" value="Glycoside hydrolase/deacetylase"/>
    <property type="match status" value="1"/>
</dbReference>
<dbReference type="PROSITE" id="PS51677">
    <property type="entry name" value="NODB"/>
    <property type="match status" value="1"/>
</dbReference>
<feature type="chain" id="PRO_5046581574" evidence="4">
    <location>
        <begin position="23"/>
        <end position="269"/>
    </location>
</feature>
<keyword evidence="7" id="KW-1185">Reference proteome</keyword>
<name>A0ABS3VLS0_MICEH</name>
<dbReference type="SUPFAM" id="SSF88713">
    <property type="entry name" value="Glycoside hydrolase/deacetylase"/>
    <property type="match status" value="1"/>
</dbReference>
<evidence type="ECO:0000313" key="7">
    <source>
        <dbReference type="Proteomes" id="UP000823521"/>
    </source>
</evidence>
<dbReference type="Proteomes" id="UP000823521">
    <property type="component" value="Unassembled WGS sequence"/>
</dbReference>
<dbReference type="InterPro" id="IPR002509">
    <property type="entry name" value="NODB_dom"/>
</dbReference>
<proteinExistence type="predicted"/>
<evidence type="ECO:0000256" key="4">
    <source>
        <dbReference type="SAM" id="SignalP"/>
    </source>
</evidence>
<dbReference type="PROSITE" id="PS51257">
    <property type="entry name" value="PROKAR_LIPOPROTEIN"/>
    <property type="match status" value="1"/>
</dbReference>
<accession>A0ABS3VLS0</accession>
<dbReference type="Pfam" id="PF01522">
    <property type="entry name" value="Polysacc_deac_1"/>
    <property type="match status" value="1"/>
</dbReference>
<dbReference type="PANTHER" id="PTHR10587:SF133">
    <property type="entry name" value="CHITIN DEACETYLASE 1-RELATED"/>
    <property type="match status" value="1"/>
</dbReference>